<reference evidence="2 3" key="1">
    <citation type="submission" date="2015-09" db="EMBL/GenBank/DDBJ databases">
        <title>Complete genome sequence of a benzo[a]pyrene-degrading bacterium Altererythrobacter epoxidivorans CGMCC 1.7731T.</title>
        <authorList>
            <person name="Li Z."/>
            <person name="Cheng H."/>
            <person name="Huo Y."/>
            <person name="Xu X."/>
        </authorList>
    </citation>
    <scope>NUCLEOTIDE SEQUENCE [LARGE SCALE GENOMIC DNA]</scope>
    <source>
        <strain evidence="2 3">CGMCC 1.7731</strain>
    </source>
</reference>
<feature type="domain" description="HTH arsR-type" evidence="1">
    <location>
        <begin position="1"/>
        <end position="98"/>
    </location>
</feature>
<dbReference type="SMART" id="SM00418">
    <property type="entry name" value="HTH_ARSR"/>
    <property type="match status" value="1"/>
</dbReference>
<evidence type="ECO:0000259" key="1">
    <source>
        <dbReference type="PROSITE" id="PS50987"/>
    </source>
</evidence>
<dbReference type="SUPFAM" id="SSF46785">
    <property type="entry name" value="Winged helix' DNA-binding domain"/>
    <property type="match status" value="1"/>
</dbReference>
<evidence type="ECO:0000313" key="2">
    <source>
        <dbReference type="EMBL" id="ALE15645.1"/>
    </source>
</evidence>
<evidence type="ECO:0000313" key="3">
    <source>
        <dbReference type="Proteomes" id="UP000057938"/>
    </source>
</evidence>
<dbReference type="PROSITE" id="PS50987">
    <property type="entry name" value="HTH_ARSR_2"/>
    <property type="match status" value="1"/>
</dbReference>
<keyword evidence="3" id="KW-1185">Reference proteome</keyword>
<dbReference type="PANTHER" id="PTHR43591">
    <property type="entry name" value="METHYLTRANSFERASE"/>
    <property type="match status" value="1"/>
</dbReference>
<sequence>MSVAMDVDAIFRALADPTRLRILRLLGAMELAVGELAQVLEQSQPRVSRHIGILCDAGLAERRREGSWVFLRAPGGSDGGSPLVDAVKRLLAIAEREDADFAAKCEEDRRKLIAIRSSREQTAQGYFARHAEDWDELRRLHSPDRLVEEALTEALNDAPLGDVLDIGTGTGRMAELFAPKAERIVALDKSLEMLRIARAKLQHLPTESVELVQGDFSELPFDAHRFDTVLLHQVLHFAQDPAEALAEAARVTRPGGRIAIVDFAAHGREELRERHAHARLGFSDRQLRQMLRDAGFSARQPIELAGGELVVMIWIGQRRETDIAETRKEARA</sequence>
<dbReference type="PRINTS" id="PR00778">
    <property type="entry name" value="HTHARSR"/>
</dbReference>
<dbReference type="GO" id="GO:0008757">
    <property type="term" value="F:S-adenosylmethionine-dependent methyltransferase activity"/>
    <property type="evidence" value="ECO:0007669"/>
    <property type="project" value="InterPro"/>
</dbReference>
<accession>A0A0M4MRL7</accession>
<dbReference type="InterPro" id="IPR029063">
    <property type="entry name" value="SAM-dependent_MTases_sf"/>
</dbReference>
<organism evidence="2 3">
    <name type="scientific">Altererythrobacter epoxidivorans</name>
    <dbReference type="NCBI Taxonomy" id="361183"/>
    <lineage>
        <taxon>Bacteria</taxon>
        <taxon>Pseudomonadati</taxon>
        <taxon>Pseudomonadota</taxon>
        <taxon>Alphaproteobacteria</taxon>
        <taxon>Sphingomonadales</taxon>
        <taxon>Erythrobacteraceae</taxon>
        <taxon>Altererythrobacter</taxon>
    </lineage>
</organism>
<dbReference type="InterPro" id="IPR001845">
    <property type="entry name" value="HTH_ArsR_DNA-bd_dom"/>
</dbReference>
<dbReference type="SUPFAM" id="SSF53335">
    <property type="entry name" value="S-adenosyl-L-methionine-dependent methyltransferases"/>
    <property type="match status" value="1"/>
</dbReference>
<dbReference type="EMBL" id="CP012669">
    <property type="protein sequence ID" value="ALE15645.1"/>
    <property type="molecule type" value="Genomic_DNA"/>
</dbReference>
<dbReference type="InterPro" id="IPR036388">
    <property type="entry name" value="WH-like_DNA-bd_sf"/>
</dbReference>
<dbReference type="PATRIC" id="fig|361183.4.peg.331"/>
<dbReference type="NCBIfam" id="NF033788">
    <property type="entry name" value="HTH_metalloreg"/>
    <property type="match status" value="1"/>
</dbReference>
<dbReference type="GO" id="GO:0003700">
    <property type="term" value="F:DNA-binding transcription factor activity"/>
    <property type="evidence" value="ECO:0007669"/>
    <property type="project" value="InterPro"/>
</dbReference>
<dbReference type="CDD" id="cd02440">
    <property type="entry name" value="AdoMet_MTases"/>
    <property type="match status" value="1"/>
</dbReference>
<dbReference type="AlphaFoldDB" id="A0A0M4MRL7"/>
<dbReference type="STRING" id="361183.AMC99_00332"/>
<keyword evidence="2" id="KW-0808">Transferase</keyword>
<dbReference type="GO" id="GO:0032259">
    <property type="term" value="P:methylation"/>
    <property type="evidence" value="ECO:0007669"/>
    <property type="project" value="UniProtKB-KW"/>
</dbReference>
<dbReference type="Proteomes" id="UP000057938">
    <property type="component" value="Chromosome"/>
</dbReference>
<protein>
    <submittedName>
        <fullName evidence="2">Transcriptional regulator, ArsR family / Methyltransferase fusion</fullName>
    </submittedName>
</protein>
<dbReference type="InterPro" id="IPR013216">
    <property type="entry name" value="Methyltransf_11"/>
</dbReference>
<dbReference type="Gene3D" id="3.40.50.150">
    <property type="entry name" value="Vaccinia Virus protein VP39"/>
    <property type="match status" value="1"/>
</dbReference>
<keyword evidence="2" id="KW-0489">Methyltransferase</keyword>
<dbReference type="CDD" id="cd00090">
    <property type="entry name" value="HTH_ARSR"/>
    <property type="match status" value="1"/>
</dbReference>
<dbReference type="Pfam" id="PF01022">
    <property type="entry name" value="HTH_5"/>
    <property type="match status" value="1"/>
</dbReference>
<gene>
    <name evidence="2" type="ORF">AMC99_00332</name>
</gene>
<dbReference type="Pfam" id="PF08241">
    <property type="entry name" value="Methyltransf_11"/>
    <property type="match status" value="1"/>
</dbReference>
<dbReference type="Gene3D" id="1.10.10.10">
    <property type="entry name" value="Winged helix-like DNA-binding domain superfamily/Winged helix DNA-binding domain"/>
    <property type="match status" value="1"/>
</dbReference>
<dbReference type="KEGG" id="aep:AMC99_00332"/>
<dbReference type="InterPro" id="IPR036390">
    <property type="entry name" value="WH_DNA-bd_sf"/>
</dbReference>
<name>A0A0M4MRL7_9SPHN</name>
<dbReference type="InterPro" id="IPR011991">
    <property type="entry name" value="ArsR-like_HTH"/>
</dbReference>
<proteinExistence type="predicted"/>